<feature type="transmembrane region" description="Helical" evidence="5">
    <location>
        <begin position="107"/>
        <end position="123"/>
    </location>
</feature>
<dbReference type="AlphaFoldDB" id="A0A0U4WYC4"/>
<keyword evidence="4 5" id="KW-0472">Membrane</keyword>
<feature type="transmembrane region" description="Helical" evidence="5">
    <location>
        <begin position="69"/>
        <end position="95"/>
    </location>
</feature>
<feature type="transmembrane region" description="Helical" evidence="5">
    <location>
        <begin position="129"/>
        <end position="149"/>
    </location>
</feature>
<proteinExistence type="predicted"/>
<gene>
    <name evidence="7" type="ORF">APT59_07865</name>
    <name evidence="8" type="ORF">BVL52_23410</name>
    <name evidence="9" type="ORF">SAMN05216279_11266</name>
</gene>
<evidence type="ECO:0000313" key="7">
    <source>
        <dbReference type="EMBL" id="ALZ84132.1"/>
    </source>
</evidence>
<dbReference type="STRING" id="237610.BJP27_22765"/>
<evidence type="ECO:0000313" key="11">
    <source>
        <dbReference type="Proteomes" id="UP000183046"/>
    </source>
</evidence>
<dbReference type="GO" id="GO:0016020">
    <property type="term" value="C:membrane"/>
    <property type="evidence" value="ECO:0007669"/>
    <property type="project" value="UniProtKB-SubCell"/>
</dbReference>
<keyword evidence="2 5" id="KW-0812">Transmembrane</keyword>
<reference evidence="11" key="2">
    <citation type="submission" date="2016-10" db="EMBL/GenBank/DDBJ databases">
        <authorList>
            <person name="de Groot N.N."/>
        </authorList>
    </citation>
    <scope>NUCLEOTIDE SEQUENCE [LARGE SCALE GENOMIC DNA]</scope>
    <source>
        <strain evidence="11">DSM 15758</strain>
    </source>
</reference>
<dbReference type="OrthoDB" id="9808452at2"/>
<feature type="transmembrane region" description="Helical" evidence="5">
    <location>
        <begin position="170"/>
        <end position="191"/>
    </location>
</feature>
<reference evidence="8 12" key="4">
    <citation type="submission" date="2017-01" db="EMBL/GenBank/DDBJ databases">
        <title>Pseudomonas psychrotolerans genome sequencing and assembly.</title>
        <authorList>
            <person name="Vyas B."/>
            <person name="Mayilraj S."/>
        </authorList>
    </citation>
    <scope>NUCLEOTIDE SEQUENCE [LARGE SCALE GENOMIC DNA]</scope>
    <source>
        <strain evidence="8 12">SDS18</strain>
    </source>
</reference>
<evidence type="ECO:0000256" key="5">
    <source>
        <dbReference type="SAM" id="Phobius"/>
    </source>
</evidence>
<evidence type="ECO:0000256" key="1">
    <source>
        <dbReference type="ARBA" id="ARBA00004141"/>
    </source>
</evidence>
<dbReference type="eggNOG" id="ENOG502Z7KS">
    <property type="taxonomic scope" value="Bacteria"/>
</dbReference>
<evidence type="ECO:0000313" key="8">
    <source>
        <dbReference type="EMBL" id="ONN68704.1"/>
    </source>
</evidence>
<dbReference type="Pfam" id="PF04893">
    <property type="entry name" value="Yip1"/>
    <property type="match status" value="1"/>
</dbReference>
<feature type="domain" description="Yip1" evidence="6">
    <location>
        <begin position="6"/>
        <end position="179"/>
    </location>
</feature>
<protein>
    <submittedName>
        <fullName evidence="8">YIP1 family protein</fullName>
    </submittedName>
</protein>
<dbReference type="GeneID" id="57559702"/>
<dbReference type="Proteomes" id="UP000064137">
    <property type="component" value="Chromosome"/>
</dbReference>
<evidence type="ECO:0000313" key="9">
    <source>
        <dbReference type="EMBL" id="SCZ47162.1"/>
    </source>
</evidence>
<keyword evidence="3 5" id="KW-1133">Transmembrane helix</keyword>
<dbReference type="Proteomes" id="UP000183046">
    <property type="component" value="Unassembled WGS sequence"/>
</dbReference>
<dbReference type="EMBL" id="MTLN01000012">
    <property type="protein sequence ID" value="ONN68704.1"/>
    <property type="molecule type" value="Genomic_DNA"/>
</dbReference>
<reference evidence="9" key="3">
    <citation type="submission" date="2016-10" db="EMBL/GenBank/DDBJ databases">
        <authorList>
            <person name="Varghese N."/>
            <person name="Submissions S."/>
        </authorList>
    </citation>
    <scope>NUCLEOTIDE SEQUENCE</scope>
    <source>
        <strain evidence="9">DSM 15758</strain>
    </source>
</reference>
<evidence type="ECO:0000313" key="12">
    <source>
        <dbReference type="Proteomes" id="UP000189310"/>
    </source>
</evidence>
<evidence type="ECO:0000256" key="3">
    <source>
        <dbReference type="ARBA" id="ARBA00022989"/>
    </source>
</evidence>
<evidence type="ECO:0000256" key="2">
    <source>
        <dbReference type="ARBA" id="ARBA00022692"/>
    </source>
</evidence>
<reference evidence="7 10" key="1">
    <citation type="submission" date="2016-01" db="EMBL/GenBank/DDBJ databases">
        <title>Annotation of Pseudomonas oryzihabitans USDA-ARS-USMARC-56511.</title>
        <authorList>
            <person name="Harhay G.P."/>
            <person name="Harhay D.M."/>
            <person name="Smith T.P.L."/>
            <person name="Bono J.L."/>
            <person name="Heaton M.P."/>
            <person name="Clawson M.L."/>
            <person name="Chitko-Mckown C.G."/>
            <person name="Capik S.F."/>
            <person name="DeDonder K.D."/>
            <person name="Apley M.D."/>
            <person name="Lubbers B.V."/>
            <person name="White B.J."/>
            <person name="Larson R.L."/>
        </authorList>
    </citation>
    <scope>NUCLEOTIDE SEQUENCE [LARGE SCALE GENOMIC DNA]</scope>
    <source>
        <strain evidence="7 10">USDA-ARS-USMARC-56511</strain>
    </source>
</reference>
<feature type="transmembrane region" description="Helical" evidence="5">
    <location>
        <begin position="29"/>
        <end position="49"/>
    </location>
</feature>
<dbReference type="Proteomes" id="UP000189310">
    <property type="component" value="Unassembled WGS sequence"/>
</dbReference>
<accession>A0A0U4WYC4</accession>
<comment type="subcellular location">
    <subcellularLocation>
        <location evidence="1">Membrane</location>
        <topology evidence="1">Multi-pass membrane protein</topology>
    </subcellularLocation>
</comment>
<evidence type="ECO:0000313" key="10">
    <source>
        <dbReference type="Proteomes" id="UP000064137"/>
    </source>
</evidence>
<evidence type="ECO:0000259" key="6">
    <source>
        <dbReference type="Pfam" id="PF04893"/>
    </source>
</evidence>
<dbReference type="EMBL" id="CP013987">
    <property type="protein sequence ID" value="ALZ84132.1"/>
    <property type="molecule type" value="Genomic_DNA"/>
</dbReference>
<keyword evidence="12" id="KW-1185">Reference proteome</keyword>
<accession>A0A1G5PC87</accession>
<evidence type="ECO:0000256" key="4">
    <source>
        <dbReference type="ARBA" id="ARBA00023136"/>
    </source>
</evidence>
<dbReference type="RefSeq" id="WP_007159047.1">
    <property type="nucleotide sequence ID" value="NZ_CP013987.1"/>
</dbReference>
<dbReference type="EMBL" id="FMWB01000012">
    <property type="protein sequence ID" value="SCZ47162.1"/>
    <property type="molecule type" value="Genomic_DNA"/>
</dbReference>
<dbReference type="KEGG" id="por:APT59_07865"/>
<sequence>MINHVWGLLAHPDREWQQIRREGETVGHFFAHHVAFLAAIPVVASLVGTTTFGWRFGGGEAHVLDLPTAVVLAVISYALIMAAVVAMGHVIHWLARRYPDRPSANRCILFAGYVATPMLLSGLVGFYPLVWLCAIAGIVGLAYSAYLLYTGIPSFLNIDQREGFIMSGSTLAIGVLVLEVLMATTVLMWGYGPELFG</sequence>
<dbReference type="InterPro" id="IPR006977">
    <property type="entry name" value="Yip1_dom"/>
</dbReference>
<organism evidence="7 10">
    <name type="scientific">Pseudomonas oryzihabitans</name>
    <dbReference type="NCBI Taxonomy" id="47885"/>
    <lineage>
        <taxon>Bacteria</taxon>
        <taxon>Pseudomonadati</taxon>
        <taxon>Pseudomonadota</taxon>
        <taxon>Gammaproteobacteria</taxon>
        <taxon>Pseudomonadales</taxon>
        <taxon>Pseudomonadaceae</taxon>
        <taxon>Pseudomonas</taxon>
    </lineage>
</organism>
<name>A0A0U4WYC4_9PSED</name>